<dbReference type="PANTHER" id="PTHR21575">
    <property type="entry name" value="PROTEIN HID1"/>
    <property type="match status" value="1"/>
</dbReference>
<protein>
    <submittedName>
        <fullName evidence="2">Uncharacterized protein</fullName>
    </submittedName>
</protein>
<evidence type="ECO:0000256" key="1">
    <source>
        <dbReference type="SAM" id="MobiDB-lite"/>
    </source>
</evidence>
<dbReference type="Pfam" id="PF12722">
    <property type="entry name" value="Hid1"/>
    <property type="match status" value="1"/>
</dbReference>
<dbReference type="GO" id="GO:0000138">
    <property type="term" value="C:Golgi trans cisterna"/>
    <property type="evidence" value="ECO:0007669"/>
    <property type="project" value="TreeGrafter"/>
</dbReference>
<proteinExistence type="predicted"/>
<evidence type="ECO:0000313" key="2">
    <source>
        <dbReference type="EMBL" id="CUF96032.1"/>
    </source>
</evidence>
<sequence>MGQQTSFLEFSQEISKLHLLDCKGLSPNDDAPIWKILFLSPMTDDEICSFFNFDDIRTFRRYHPDRLALVLFKCIQQLVGFCERGSEVSDYCSIMNALRMLGNALPYCFEDLSMKGTKLKESTITSKRTQELRGEGVKQPSPFAENFAHHFFWENRTCEGSDLSHIVTVHQQWATGTYKAMYDTPLGEILVNCLTKLCFIPRFTVGPLQTPSSTLAASQSVELSAIGEKGGSQSVKVFGELLWYGSTASIGNVVFRQVDPRRIQVLRVIVQCLSWNVFAGDSKLTNPFLEVLVDDLRCPLAPTLCQTLINRVSTHYSRGSIPYSSYLAADNAEKLLEQSLSILAISFEHPNRAVNCFLRVFDVLDQTPQTKLAGENFIIGLHRIIENPLYSSRTYLKDSQKVVHCTTEAVILLFQALSFEKLKSIYVANATQMIIPLLYIIQEAARDDLKAREAELAMYVLLRLSSDQNFLQKVVNLPVEVQPPLFVLPDLVKAVSTPKPVFGDIVLLMMCFVVSPASPRWFLAMFPAAATVCCNVIASISSLTEGTCFEINHALEFLVNKNVLKKGPAAQEACQLWVDGVVSVIERRLSICVPLYACLGVGSAGIGLRRRIDGLDDAAVAENEPTEPASPIEKSGGDRENSKPRGKTNKAIRFIDGFEAGMPLDELIRISEEAKVKLNDNSITVGSSEVRSALYETIASTATSGLRIAAISDVPLIRQIVMSDELRRWISGSLWRSIHMHNTRPPIYDFRTVKLY</sequence>
<feature type="region of interest" description="Disordered" evidence="1">
    <location>
        <begin position="619"/>
        <end position="646"/>
    </location>
</feature>
<reference evidence="3" key="1">
    <citation type="submission" date="2015-09" db="EMBL/GenBank/DDBJ databases">
        <authorList>
            <consortium name="Pathogen Informatics"/>
        </authorList>
    </citation>
    <scope>NUCLEOTIDE SEQUENCE [LARGE SCALE GENOMIC DNA]</scope>
    <source>
        <strain evidence="3">Lake Konstanz</strain>
    </source>
</reference>
<dbReference type="GO" id="GO:0016020">
    <property type="term" value="C:membrane"/>
    <property type="evidence" value="ECO:0007669"/>
    <property type="project" value="TreeGrafter"/>
</dbReference>
<dbReference type="PANTHER" id="PTHR21575:SF12">
    <property type="entry name" value="PROTEIN HID1"/>
    <property type="match status" value="1"/>
</dbReference>
<dbReference type="Proteomes" id="UP000051952">
    <property type="component" value="Unassembled WGS sequence"/>
</dbReference>
<dbReference type="InterPro" id="IPR026705">
    <property type="entry name" value="Hid-1/Ecm30"/>
</dbReference>
<keyword evidence="3" id="KW-1185">Reference proteome</keyword>
<dbReference type="OrthoDB" id="252388at2759"/>
<name>A0A0S4IU90_BODSA</name>
<dbReference type="GO" id="GO:0005797">
    <property type="term" value="C:Golgi medial cisterna"/>
    <property type="evidence" value="ECO:0007669"/>
    <property type="project" value="TreeGrafter"/>
</dbReference>
<dbReference type="AlphaFoldDB" id="A0A0S4IU90"/>
<evidence type="ECO:0000313" key="3">
    <source>
        <dbReference type="Proteomes" id="UP000051952"/>
    </source>
</evidence>
<organism evidence="2 3">
    <name type="scientific">Bodo saltans</name>
    <name type="common">Flagellated protozoan</name>
    <dbReference type="NCBI Taxonomy" id="75058"/>
    <lineage>
        <taxon>Eukaryota</taxon>
        <taxon>Discoba</taxon>
        <taxon>Euglenozoa</taxon>
        <taxon>Kinetoplastea</taxon>
        <taxon>Metakinetoplastina</taxon>
        <taxon>Eubodonida</taxon>
        <taxon>Bodonidae</taxon>
        <taxon>Bodo</taxon>
    </lineage>
</organism>
<dbReference type="EMBL" id="CYKH01000463">
    <property type="protein sequence ID" value="CUF96032.1"/>
    <property type="molecule type" value="Genomic_DNA"/>
</dbReference>
<dbReference type="VEuPathDB" id="TriTrypDB:BSAL_67860"/>
<gene>
    <name evidence="2" type="ORF">BSAL_67860</name>
</gene>
<accession>A0A0S4IU90</accession>